<keyword evidence="2" id="KW-0808">Transferase</keyword>
<dbReference type="SUPFAM" id="SSF53335">
    <property type="entry name" value="S-adenosyl-L-methionine-dependent methyltransferases"/>
    <property type="match status" value="1"/>
</dbReference>
<reference evidence="3" key="1">
    <citation type="journal article" date="2019" name="Int. J. Syst. Evol. Microbiol.">
        <title>The Global Catalogue of Microorganisms (GCM) 10K type strain sequencing project: providing services to taxonomists for standard genome sequencing and annotation.</title>
        <authorList>
            <consortium name="The Broad Institute Genomics Platform"/>
            <consortium name="The Broad Institute Genome Sequencing Center for Infectious Disease"/>
            <person name="Wu L."/>
            <person name="Ma J."/>
        </authorList>
    </citation>
    <scope>NUCLEOTIDE SEQUENCE [LARGE SCALE GENOMIC DNA]</scope>
    <source>
        <strain evidence="3">JCM 17336</strain>
    </source>
</reference>
<comment type="caution">
    <text evidence="2">The sequence shown here is derived from an EMBL/GenBank/DDBJ whole genome shotgun (WGS) entry which is preliminary data.</text>
</comment>
<name>A0ABP7FEA4_9FLAO</name>
<dbReference type="Pfam" id="PF05050">
    <property type="entry name" value="Methyltransf_21"/>
    <property type="match status" value="1"/>
</dbReference>
<evidence type="ECO:0000313" key="2">
    <source>
        <dbReference type="EMBL" id="GAA3736377.1"/>
    </source>
</evidence>
<organism evidence="2 3">
    <name type="scientific">Flavobacterium ginsengisoli</name>
    <dbReference type="NCBI Taxonomy" id="871694"/>
    <lineage>
        <taxon>Bacteria</taxon>
        <taxon>Pseudomonadati</taxon>
        <taxon>Bacteroidota</taxon>
        <taxon>Flavobacteriia</taxon>
        <taxon>Flavobacteriales</taxon>
        <taxon>Flavobacteriaceae</taxon>
        <taxon>Flavobacterium</taxon>
    </lineage>
</organism>
<dbReference type="NCBIfam" id="TIGR01444">
    <property type="entry name" value="fkbM_fam"/>
    <property type="match status" value="1"/>
</dbReference>
<sequence>MKLKKLRKIYRILFPVKFSEKQIFINELQSNCLIKEFKETNSLFLLNLCNGKQIYLRDYTHSDYSVFTQIFKDEEYKIALSFFKYNRDFKNAVMIDVGANIGYATIYFQEKLKFDHIICIEPSISNFNILKKNIELIDNSKDILLLNKAIADKENLKFKIENNFRDGKDWSITTKKSDFGEIQGITLNEIIRENDLKEITLLKIDIEGAERFIFQSSTDLSFLNITKVIVIEIHDEFNVRDSIYKILSDKQFVLIESGETTIGINKNFLN</sequence>
<dbReference type="InterPro" id="IPR052514">
    <property type="entry name" value="SAM-dependent_MTase"/>
</dbReference>
<dbReference type="GO" id="GO:0032259">
    <property type="term" value="P:methylation"/>
    <property type="evidence" value="ECO:0007669"/>
    <property type="project" value="UniProtKB-KW"/>
</dbReference>
<dbReference type="PANTHER" id="PTHR34203">
    <property type="entry name" value="METHYLTRANSFERASE, FKBM FAMILY PROTEIN"/>
    <property type="match status" value="1"/>
</dbReference>
<evidence type="ECO:0000259" key="1">
    <source>
        <dbReference type="Pfam" id="PF05050"/>
    </source>
</evidence>
<feature type="domain" description="Methyltransferase FkbM" evidence="1">
    <location>
        <begin position="96"/>
        <end position="237"/>
    </location>
</feature>
<dbReference type="GO" id="GO:0008168">
    <property type="term" value="F:methyltransferase activity"/>
    <property type="evidence" value="ECO:0007669"/>
    <property type="project" value="UniProtKB-KW"/>
</dbReference>
<accession>A0ABP7FEA4</accession>
<proteinExistence type="predicted"/>
<keyword evidence="2" id="KW-0489">Methyltransferase</keyword>
<protein>
    <submittedName>
        <fullName evidence="2">FkbM family methyltransferase</fullName>
    </submittedName>
</protein>
<dbReference type="InterPro" id="IPR006342">
    <property type="entry name" value="FkbM_mtfrase"/>
</dbReference>
<dbReference type="EMBL" id="BAABDT010000003">
    <property type="protein sequence ID" value="GAA3736377.1"/>
    <property type="molecule type" value="Genomic_DNA"/>
</dbReference>
<dbReference type="InterPro" id="IPR029063">
    <property type="entry name" value="SAM-dependent_MTases_sf"/>
</dbReference>
<dbReference type="Gene3D" id="3.40.50.150">
    <property type="entry name" value="Vaccinia Virus protein VP39"/>
    <property type="match status" value="1"/>
</dbReference>
<keyword evidence="3" id="KW-1185">Reference proteome</keyword>
<evidence type="ECO:0000313" key="3">
    <source>
        <dbReference type="Proteomes" id="UP001501367"/>
    </source>
</evidence>
<dbReference type="PANTHER" id="PTHR34203:SF15">
    <property type="entry name" value="SLL1173 PROTEIN"/>
    <property type="match status" value="1"/>
</dbReference>
<dbReference type="Proteomes" id="UP001501367">
    <property type="component" value="Unassembled WGS sequence"/>
</dbReference>
<dbReference type="RefSeq" id="WP_345158306.1">
    <property type="nucleotide sequence ID" value="NZ_BAABDT010000003.1"/>
</dbReference>
<gene>
    <name evidence="2" type="ORF">GCM10022422_19310</name>
</gene>